<feature type="domain" description="SusD-like N-terminal" evidence="7">
    <location>
        <begin position="27"/>
        <end position="238"/>
    </location>
</feature>
<accession>A0A9X3B7T2</accession>
<comment type="similarity">
    <text evidence="2">Belongs to the SusD family.</text>
</comment>
<dbReference type="Gene3D" id="1.25.40.900">
    <property type="match status" value="1"/>
</dbReference>
<evidence type="ECO:0000256" key="3">
    <source>
        <dbReference type="ARBA" id="ARBA00022729"/>
    </source>
</evidence>
<dbReference type="SUPFAM" id="SSF48452">
    <property type="entry name" value="TPR-like"/>
    <property type="match status" value="1"/>
</dbReference>
<name>A0A9X3B7T2_9BACT</name>
<keyword evidence="5" id="KW-0998">Cell outer membrane</keyword>
<dbReference type="Proteomes" id="UP001155483">
    <property type="component" value="Unassembled WGS sequence"/>
</dbReference>
<organism evidence="8 9">
    <name type="scientific">Paraflavisolibacter caeni</name>
    <dbReference type="NCBI Taxonomy" id="2982496"/>
    <lineage>
        <taxon>Bacteria</taxon>
        <taxon>Pseudomonadati</taxon>
        <taxon>Bacteroidota</taxon>
        <taxon>Chitinophagia</taxon>
        <taxon>Chitinophagales</taxon>
        <taxon>Chitinophagaceae</taxon>
        <taxon>Paraflavisolibacter</taxon>
    </lineage>
</organism>
<dbReference type="AlphaFoldDB" id="A0A9X3B7T2"/>
<gene>
    <name evidence="8" type="ORF">OCK74_06760</name>
</gene>
<dbReference type="Gene3D" id="1.25.40.390">
    <property type="match status" value="1"/>
</dbReference>
<evidence type="ECO:0000313" key="9">
    <source>
        <dbReference type="Proteomes" id="UP001155483"/>
    </source>
</evidence>
<dbReference type="InterPro" id="IPR011990">
    <property type="entry name" value="TPR-like_helical_dom_sf"/>
</dbReference>
<evidence type="ECO:0000256" key="2">
    <source>
        <dbReference type="ARBA" id="ARBA00006275"/>
    </source>
</evidence>
<dbReference type="PROSITE" id="PS51257">
    <property type="entry name" value="PROKAR_LIPOPROTEIN"/>
    <property type="match status" value="1"/>
</dbReference>
<proteinExistence type="inferred from homology"/>
<sequence>MNKSMRVTKLFYTVTALLLLSLTACKKWLDLETPSQVDQDAIFSKEQGFEDVLNGVYLQMGSQNMYGRDMSYGLLSVLGRSYDTTITSAIGKLYFQGAQYNLQDDSVRIIARNIWAESYKSIGNINNLLANMDSHKQLFTGTNYNTIKGEALGLRAFLHFELLRLFAPSPAAAGFTVAAIPYMTKISPYKVVSATTGAVLDSCIADLKVSESLLSESNLKTYRFTIWATRGLLARIYLYKGDKEHALSYARALINSRKFPLADGNSDLMFSKEHLFSLYTSQNNITNLYPTVFNPDLSLGFSPGNQTSLFVAGSGLSSDWRKSFVDPKTGTAIGNTIAPRKFYNNSTSPNNANTATPLIRVTEMYYIAAECAADNNDIVYATDLLDSVRWHRNVKKDLTANLSTDSLNTEIRKEYQKEFLGEGQMFFFYKRKNQPFASLPYTRVPLVAGATYVFEKPE</sequence>
<protein>
    <submittedName>
        <fullName evidence="8">RagB/SusD family nutrient uptake outer membrane protein</fullName>
    </submittedName>
</protein>
<dbReference type="EMBL" id="JAOTIF010000003">
    <property type="protein sequence ID" value="MCU7548811.1"/>
    <property type="molecule type" value="Genomic_DNA"/>
</dbReference>
<evidence type="ECO:0000256" key="4">
    <source>
        <dbReference type="ARBA" id="ARBA00023136"/>
    </source>
</evidence>
<dbReference type="Gene3D" id="2.20.20.130">
    <property type="match status" value="1"/>
</dbReference>
<keyword evidence="9" id="KW-1185">Reference proteome</keyword>
<dbReference type="Pfam" id="PF07980">
    <property type="entry name" value="SusD_RagB"/>
    <property type="match status" value="1"/>
</dbReference>
<reference evidence="8" key="2">
    <citation type="submission" date="2023-04" db="EMBL/GenBank/DDBJ databases">
        <title>Paracnuella aquatica gen. nov., sp. nov., a member of the family Chitinophagaceae isolated from a hot spring.</title>
        <authorList>
            <person name="Wang C."/>
        </authorList>
    </citation>
    <scope>NUCLEOTIDE SEQUENCE</scope>
    <source>
        <strain evidence="8">LB-8</strain>
    </source>
</reference>
<reference evidence="8" key="1">
    <citation type="submission" date="2022-09" db="EMBL/GenBank/DDBJ databases">
        <authorList>
            <person name="Yuan C."/>
            <person name="Ke Z."/>
        </authorList>
    </citation>
    <scope>NUCLEOTIDE SEQUENCE</scope>
    <source>
        <strain evidence="8">LB-8</strain>
    </source>
</reference>
<dbReference type="InterPro" id="IPR012944">
    <property type="entry name" value="SusD_RagB_dom"/>
</dbReference>
<evidence type="ECO:0000259" key="7">
    <source>
        <dbReference type="Pfam" id="PF14322"/>
    </source>
</evidence>
<dbReference type="GO" id="GO:0009279">
    <property type="term" value="C:cell outer membrane"/>
    <property type="evidence" value="ECO:0007669"/>
    <property type="project" value="UniProtKB-SubCell"/>
</dbReference>
<evidence type="ECO:0000256" key="5">
    <source>
        <dbReference type="ARBA" id="ARBA00023237"/>
    </source>
</evidence>
<keyword evidence="4" id="KW-0472">Membrane</keyword>
<comment type="subcellular location">
    <subcellularLocation>
        <location evidence="1">Cell outer membrane</location>
    </subcellularLocation>
</comment>
<keyword evidence="3" id="KW-0732">Signal</keyword>
<evidence type="ECO:0000259" key="6">
    <source>
        <dbReference type="Pfam" id="PF07980"/>
    </source>
</evidence>
<dbReference type="RefSeq" id="WP_279296256.1">
    <property type="nucleotide sequence ID" value="NZ_JAOTIF010000003.1"/>
</dbReference>
<comment type="caution">
    <text evidence="8">The sequence shown here is derived from an EMBL/GenBank/DDBJ whole genome shotgun (WGS) entry which is preliminary data.</text>
</comment>
<evidence type="ECO:0000313" key="8">
    <source>
        <dbReference type="EMBL" id="MCU7548811.1"/>
    </source>
</evidence>
<dbReference type="Pfam" id="PF14322">
    <property type="entry name" value="SusD-like_3"/>
    <property type="match status" value="1"/>
</dbReference>
<dbReference type="InterPro" id="IPR033985">
    <property type="entry name" value="SusD-like_N"/>
</dbReference>
<feature type="domain" description="RagB/SusD" evidence="6">
    <location>
        <begin position="336"/>
        <end position="431"/>
    </location>
</feature>
<evidence type="ECO:0000256" key="1">
    <source>
        <dbReference type="ARBA" id="ARBA00004442"/>
    </source>
</evidence>